<dbReference type="Proteomes" id="UP000319143">
    <property type="component" value="Unassembled WGS sequence"/>
</dbReference>
<evidence type="ECO:0000256" key="1">
    <source>
        <dbReference type="SAM" id="MobiDB-lite"/>
    </source>
</evidence>
<accession>A0A5C6E453</accession>
<evidence type="ECO:0000313" key="3">
    <source>
        <dbReference type="Proteomes" id="UP000319143"/>
    </source>
</evidence>
<organism evidence="2 3">
    <name type="scientific">Novipirellula artificiosorum</name>
    <dbReference type="NCBI Taxonomy" id="2528016"/>
    <lineage>
        <taxon>Bacteria</taxon>
        <taxon>Pseudomonadati</taxon>
        <taxon>Planctomycetota</taxon>
        <taxon>Planctomycetia</taxon>
        <taxon>Pirellulales</taxon>
        <taxon>Pirellulaceae</taxon>
        <taxon>Novipirellula</taxon>
    </lineage>
</organism>
<keyword evidence="3" id="KW-1185">Reference proteome</keyword>
<proteinExistence type="predicted"/>
<feature type="compositionally biased region" description="Basic and acidic residues" evidence="1">
    <location>
        <begin position="17"/>
        <end position="26"/>
    </location>
</feature>
<name>A0A5C6E453_9BACT</name>
<evidence type="ECO:0000313" key="2">
    <source>
        <dbReference type="EMBL" id="TWU42767.1"/>
    </source>
</evidence>
<reference evidence="2 3" key="1">
    <citation type="submission" date="2019-02" db="EMBL/GenBank/DDBJ databases">
        <title>Deep-cultivation of Planctomycetes and their phenomic and genomic characterization uncovers novel biology.</title>
        <authorList>
            <person name="Wiegand S."/>
            <person name="Jogler M."/>
            <person name="Boedeker C."/>
            <person name="Pinto D."/>
            <person name="Vollmers J."/>
            <person name="Rivas-Marin E."/>
            <person name="Kohn T."/>
            <person name="Peeters S.H."/>
            <person name="Heuer A."/>
            <person name="Rast P."/>
            <person name="Oberbeckmann S."/>
            <person name="Bunk B."/>
            <person name="Jeske O."/>
            <person name="Meyerdierks A."/>
            <person name="Storesund J.E."/>
            <person name="Kallscheuer N."/>
            <person name="Luecker S."/>
            <person name="Lage O.M."/>
            <person name="Pohl T."/>
            <person name="Merkel B.J."/>
            <person name="Hornburger P."/>
            <person name="Mueller R.-W."/>
            <person name="Bruemmer F."/>
            <person name="Labrenz M."/>
            <person name="Spormann A.M."/>
            <person name="Op Den Camp H."/>
            <person name="Overmann J."/>
            <person name="Amann R."/>
            <person name="Jetten M.S.M."/>
            <person name="Mascher T."/>
            <person name="Medema M.H."/>
            <person name="Devos D.P."/>
            <person name="Kaster A.-K."/>
            <person name="Ovreas L."/>
            <person name="Rohde M."/>
            <person name="Galperin M.Y."/>
            <person name="Jogler C."/>
        </authorList>
    </citation>
    <scope>NUCLEOTIDE SEQUENCE [LARGE SCALE GENOMIC DNA]</scope>
    <source>
        <strain evidence="2 3">Poly41</strain>
    </source>
</reference>
<protein>
    <submittedName>
        <fullName evidence="2">Uncharacterized protein</fullName>
    </submittedName>
</protein>
<feature type="region of interest" description="Disordered" evidence="1">
    <location>
        <begin position="1"/>
        <end position="26"/>
    </location>
</feature>
<sequence length="84" mass="9493">MLGDTGAGSDRGNQTFDNRDLPDYGGHRDRCEFRSLLRARGCIDLAAFTQTLRRTVREESDTVCRNCAAKWRYEAVSTSARLSF</sequence>
<dbReference type="AlphaFoldDB" id="A0A5C6E453"/>
<comment type="caution">
    <text evidence="2">The sequence shown here is derived from an EMBL/GenBank/DDBJ whole genome shotgun (WGS) entry which is preliminary data.</text>
</comment>
<dbReference type="EMBL" id="SJPV01000001">
    <property type="protein sequence ID" value="TWU42767.1"/>
    <property type="molecule type" value="Genomic_DNA"/>
</dbReference>
<gene>
    <name evidence="2" type="ORF">Poly41_10670</name>
</gene>